<dbReference type="EC" id="1.11.1.24" evidence="6"/>
<feature type="compositionally biased region" description="Polar residues" evidence="7">
    <location>
        <begin position="1"/>
        <end position="12"/>
    </location>
</feature>
<keyword evidence="4 6" id="KW-1015">Disulfide bond</keyword>
<dbReference type="InterPro" id="IPR013740">
    <property type="entry name" value="Redoxin"/>
</dbReference>
<keyword evidence="3 6" id="KW-0560">Oxidoreductase</keyword>
<dbReference type="Gene3D" id="3.40.30.10">
    <property type="entry name" value="Glutaredoxin"/>
    <property type="match status" value="1"/>
</dbReference>
<dbReference type="PROSITE" id="PS01265">
    <property type="entry name" value="TPX"/>
    <property type="match status" value="1"/>
</dbReference>
<evidence type="ECO:0000256" key="6">
    <source>
        <dbReference type="HAMAP-Rule" id="MF_00269"/>
    </source>
</evidence>
<protein>
    <recommendedName>
        <fullName evidence="6">Thiol peroxidase</fullName>
        <shortName evidence="6">Tpx</shortName>
        <ecNumber evidence="6">1.11.1.24</ecNumber>
    </recommendedName>
    <alternativeName>
        <fullName evidence="6">Peroxiredoxin tpx</fullName>
        <shortName evidence="6">Prx</shortName>
    </alternativeName>
    <alternativeName>
        <fullName evidence="6">Thioredoxin peroxidase</fullName>
    </alternativeName>
    <alternativeName>
        <fullName evidence="6">Thioredoxin-dependent peroxiredoxin</fullName>
    </alternativeName>
</protein>
<comment type="caution">
    <text evidence="9">The sequence shown here is derived from an EMBL/GenBank/DDBJ whole genome shotgun (WGS) entry which is preliminary data.</text>
</comment>
<keyword evidence="1 6" id="KW-0575">Peroxidase</keyword>
<gene>
    <name evidence="6" type="primary">tpx</name>
    <name evidence="9" type="ORF">C6Y45_04140</name>
</gene>
<organism evidence="9 10">
    <name type="scientific">Alkalicoccus saliphilus</name>
    <dbReference type="NCBI Taxonomy" id="200989"/>
    <lineage>
        <taxon>Bacteria</taxon>
        <taxon>Bacillati</taxon>
        <taxon>Bacillota</taxon>
        <taxon>Bacilli</taxon>
        <taxon>Bacillales</taxon>
        <taxon>Bacillaceae</taxon>
        <taxon>Alkalicoccus</taxon>
    </lineage>
</organism>
<dbReference type="PROSITE" id="PS51352">
    <property type="entry name" value="THIOREDOXIN_2"/>
    <property type="match status" value="1"/>
</dbReference>
<comment type="similarity">
    <text evidence="6">Belongs to the peroxiredoxin family. Tpx subfamily.</text>
</comment>
<dbReference type="InterPro" id="IPR050455">
    <property type="entry name" value="Tpx_Peroxidase_subfamily"/>
</dbReference>
<evidence type="ECO:0000313" key="10">
    <source>
        <dbReference type="Proteomes" id="UP000240509"/>
    </source>
</evidence>
<keyword evidence="2 6" id="KW-0049">Antioxidant</keyword>
<evidence type="ECO:0000256" key="2">
    <source>
        <dbReference type="ARBA" id="ARBA00022862"/>
    </source>
</evidence>
<comment type="catalytic activity">
    <reaction evidence="6">
        <text>a hydroperoxide + [thioredoxin]-dithiol = an alcohol + [thioredoxin]-disulfide + H2O</text>
        <dbReference type="Rhea" id="RHEA:62620"/>
        <dbReference type="Rhea" id="RHEA-COMP:10698"/>
        <dbReference type="Rhea" id="RHEA-COMP:10700"/>
        <dbReference type="ChEBI" id="CHEBI:15377"/>
        <dbReference type="ChEBI" id="CHEBI:29950"/>
        <dbReference type="ChEBI" id="CHEBI:30879"/>
        <dbReference type="ChEBI" id="CHEBI:35924"/>
        <dbReference type="ChEBI" id="CHEBI:50058"/>
        <dbReference type="EC" id="1.11.1.24"/>
    </reaction>
</comment>
<feature type="active site" description="Cysteine sulfenic acid (-SOH) intermediate" evidence="6">
    <location>
        <position position="60"/>
    </location>
</feature>
<dbReference type="Proteomes" id="UP000240509">
    <property type="component" value="Unassembled WGS sequence"/>
</dbReference>
<proteinExistence type="inferred from homology"/>
<evidence type="ECO:0000313" key="9">
    <source>
        <dbReference type="EMBL" id="PTL39841.1"/>
    </source>
</evidence>
<dbReference type="GO" id="GO:0008379">
    <property type="term" value="F:thioredoxin peroxidase activity"/>
    <property type="evidence" value="ECO:0007669"/>
    <property type="project" value="UniProtKB-UniRule"/>
</dbReference>
<feature type="disulfide bond" description="Redox-active" evidence="6">
    <location>
        <begin position="60"/>
        <end position="94"/>
    </location>
</feature>
<name>A0A2T4U8W6_9BACI</name>
<dbReference type="RefSeq" id="WP_107583763.1">
    <property type="nucleotide sequence ID" value="NZ_PZJJ01000004.1"/>
</dbReference>
<accession>A0A2T4U8W6</accession>
<evidence type="ECO:0000256" key="3">
    <source>
        <dbReference type="ARBA" id="ARBA00023002"/>
    </source>
</evidence>
<evidence type="ECO:0000256" key="1">
    <source>
        <dbReference type="ARBA" id="ARBA00022559"/>
    </source>
</evidence>
<dbReference type="NCBIfam" id="NF001808">
    <property type="entry name" value="PRK00522.1"/>
    <property type="match status" value="1"/>
</dbReference>
<dbReference type="OrthoDB" id="9781543at2"/>
<keyword evidence="10" id="KW-1185">Reference proteome</keyword>
<sequence>MSQVTFKQNPVTLSGEGKATGDKAPSFKVLATDLSEVTLEEAEGKKLLISVVPSIDTGTCDKQTRRFNEEAAGVEGAEVWTISADLPFAQRRWCAAAGLEDAKVFSDHRELDFGDKFGVIIDELRLLSRSVFVINEAGEITYSEVVSEVSEHPDYDKAVEALKQA</sequence>
<evidence type="ECO:0000256" key="7">
    <source>
        <dbReference type="SAM" id="MobiDB-lite"/>
    </source>
</evidence>
<dbReference type="EMBL" id="PZJJ01000004">
    <property type="protein sequence ID" value="PTL39841.1"/>
    <property type="molecule type" value="Genomic_DNA"/>
</dbReference>
<evidence type="ECO:0000256" key="5">
    <source>
        <dbReference type="ARBA" id="ARBA00023284"/>
    </source>
</evidence>
<feature type="region of interest" description="Disordered" evidence="7">
    <location>
        <begin position="1"/>
        <end position="21"/>
    </location>
</feature>
<evidence type="ECO:0000256" key="4">
    <source>
        <dbReference type="ARBA" id="ARBA00023157"/>
    </source>
</evidence>
<dbReference type="HAMAP" id="MF_00269">
    <property type="entry name" value="Tpx"/>
    <property type="match status" value="1"/>
</dbReference>
<dbReference type="PANTHER" id="PTHR43110">
    <property type="entry name" value="THIOL PEROXIDASE"/>
    <property type="match status" value="1"/>
</dbReference>
<dbReference type="SUPFAM" id="SSF52833">
    <property type="entry name" value="Thioredoxin-like"/>
    <property type="match status" value="1"/>
</dbReference>
<comment type="subunit">
    <text evidence="6">Homodimer.</text>
</comment>
<keyword evidence="5 6" id="KW-0676">Redox-active center</keyword>
<dbReference type="CDD" id="cd03014">
    <property type="entry name" value="PRX_Atyp2cys"/>
    <property type="match status" value="1"/>
</dbReference>
<reference evidence="9 10" key="1">
    <citation type="submission" date="2018-03" db="EMBL/GenBank/DDBJ databases">
        <title>Alkalicoccus saliphilus sp. nov., isolated from a mineral pool.</title>
        <authorList>
            <person name="Zhao B."/>
        </authorList>
    </citation>
    <scope>NUCLEOTIDE SEQUENCE [LARGE SCALE GENOMIC DNA]</scope>
    <source>
        <strain evidence="9 10">6AG</strain>
    </source>
</reference>
<dbReference type="Pfam" id="PF08534">
    <property type="entry name" value="Redoxin"/>
    <property type="match status" value="1"/>
</dbReference>
<dbReference type="InterPro" id="IPR018219">
    <property type="entry name" value="Tpx_CS"/>
</dbReference>
<evidence type="ECO:0000259" key="8">
    <source>
        <dbReference type="PROSITE" id="PS51352"/>
    </source>
</evidence>
<dbReference type="InterPro" id="IPR002065">
    <property type="entry name" value="TPX"/>
</dbReference>
<comment type="miscellaneous">
    <text evidence="6">The active site is a conserved redox-active cysteine residue, the peroxidatic cysteine (C(P)), which makes the nucleophilic attack on the peroxide substrate. The peroxide oxidizes the C(P)-SH to cysteine sulfenic acid (C(P)-SOH), which then reacts with another cysteine residue, the resolving cysteine (C(R)), to form a disulfide bridge. The disulfide is subsequently reduced by an appropriate electron donor to complete the catalytic cycle. In this atypical 2-Cys peroxiredoxin, C(R) is present in the same subunit to form an intramolecular disulfide. The disulfide is subsequently reduced by thioredoxin.</text>
</comment>
<dbReference type="InterPro" id="IPR036249">
    <property type="entry name" value="Thioredoxin-like_sf"/>
</dbReference>
<dbReference type="PANTHER" id="PTHR43110:SF1">
    <property type="entry name" value="THIOL PEROXIDASE"/>
    <property type="match status" value="1"/>
</dbReference>
<dbReference type="AlphaFoldDB" id="A0A2T4U8W6"/>
<comment type="function">
    <text evidence="6">Thiol-specific peroxidase that catalyzes the reduction of hydrogen peroxide and organic hydroperoxides to water and alcohols, respectively. Plays a role in cell protection against oxidative stress by detoxifying peroxides.</text>
</comment>
<feature type="domain" description="Thioredoxin" evidence="8">
    <location>
        <begin position="18"/>
        <end position="165"/>
    </location>
</feature>
<dbReference type="InterPro" id="IPR013766">
    <property type="entry name" value="Thioredoxin_domain"/>
</dbReference>